<dbReference type="AlphaFoldDB" id="A0A9N9FJ87"/>
<reference evidence="1" key="1">
    <citation type="submission" date="2021-06" db="EMBL/GenBank/DDBJ databases">
        <authorList>
            <person name="Kallberg Y."/>
            <person name="Tangrot J."/>
            <person name="Rosling A."/>
        </authorList>
    </citation>
    <scope>NUCLEOTIDE SEQUENCE</scope>
    <source>
        <strain evidence="1">FL966</strain>
    </source>
</reference>
<evidence type="ECO:0000313" key="1">
    <source>
        <dbReference type="EMBL" id="CAG8540134.1"/>
    </source>
</evidence>
<dbReference type="Proteomes" id="UP000789759">
    <property type="component" value="Unassembled WGS sequence"/>
</dbReference>
<gene>
    <name evidence="1" type="ORF">CPELLU_LOCUS4259</name>
</gene>
<protein>
    <submittedName>
        <fullName evidence="1">16125_t:CDS:1</fullName>
    </submittedName>
</protein>
<dbReference type="OrthoDB" id="2479654at2759"/>
<evidence type="ECO:0000313" key="2">
    <source>
        <dbReference type="Proteomes" id="UP000789759"/>
    </source>
</evidence>
<dbReference type="EMBL" id="CAJVQA010002211">
    <property type="protein sequence ID" value="CAG8540134.1"/>
    <property type="molecule type" value="Genomic_DNA"/>
</dbReference>
<comment type="caution">
    <text evidence="1">The sequence shown here is derived from an EMBL/GenBank/DDBJ whole genome shotgun (WGS) entry which is preliminary data.</text>
</comment>
<sequence>MSLKAELVNIKVELDSKINELEHLKSEDISVSVVGGDSEKNISKSRPKGQYFAYKKIMNEVKKISTDIPTHTNNKIVPILESLKIDTEVTSKISDKTIINENNKDNILQPINAENQFQEIKNVTPIRSHNITIRKSEELPIIALGASMVNKYQTTPIKQIFCPTPPSCSLNSKPDYTHSMTTSENRVMNSQSTMQKNSKIPLMKLFFMDIDEATKHASSCYIGHLAINLVLNDKAEYIYKKKKSGSRYIWCDDLIVCGYHPDEPKWAFVNIYLCVAPESIQNQIIPFFTHGHHQNILLIFTTQKYHYVPMIIRENLFHILLFNSDSSPQDVSKIVDQYTDDVKSASMVINSYLYKSEFILFDLNKAEDDPLAIRLRFNTLLDL</sequence>
<proteinExistence type="predicted"/>
<organism evidence="1 2">
    <name type="scientific">Cetraspora pellucida</name>
    <dbReference type="NCBI Taxonomy" id="1433469"/>
    <lineage>
        <taxon>Eukaryota</taxon>
        <taxon>Fungi</taxon>
        <taxon>Fungi incertae sedis</taxon>
        <taxon>Mucoromycota</taxon>
        <taxon>Glomeromycotina</taxon>
        <taxon>Glomeromycetes</taxon>
        <taxon>Diversisporales</taxon>
        <taxon>Gigasporaceae</taxon>
        <taxon>Cetraspora</taxon>
    </lineage>
</organism>
<keyword evidence="2" id="KW-1185">Reference proteome</keyword>
<name>A0A9N9FJ87_9GLOM</name>
<accession>A0A9N9FJ87</accession>